<evidence type="ECO:0000313" key="2">
    <source>
        <dbReference type="Proteomes" id="UP000697107"/>
    </source>
</evidence>
<accession>A0A8T1GBK7</accession>
<name>A0A8T1GBK7_9STRA</name>
<evidence type="ECO:0000313" key="1">
    <source>
        <dbReference type="EMBL" id="KAG2988465.1"/>
    </source>
</evidence>
<protein>
    <submittedName>
        <fullName evidence="1">Uncharacterized protein</fullName>
    </submittedName>
</protein>
<reference evidence="1" key="1">
    <citation type="submission" date="2018-10" db="EMBL/GenBank/DDBJ databases">
        <title>Effector identification in a new, highly contiguous assembly of the strawberry crown rot pathogen Phytophthora cactorum.</title>
        <authorList>
            <person name="Armitage A.D."/>
            <person name="Nellist C.F."/>
            <person name="Bates H."/>
            <person name="Vickerstaff R.J."/>
            <person name="Harrison R.J."/>
        </authorList>
    </citation>
    <scope>NUCLEOTIDE SEQUENCE</scope>
    <source>
        <strain evidence="1">P415</strain>
    </source>
</reference>
<sequence length="170" mass="18275">MTAVHDGDCQNSPHMVKCKEDREKVQTRKPQKRRVGKLRNGLIAGEVPCICGGGQSTARKRTRVCLLVAQVARCAGCCVDPKTLEPRAVCLCPWAELLVVVGHDSLGARQSRNIAASGNKPLPKCTLQSAERASVMLRCSISGQQAPTKAEGICRHLSAMRRQTQGSSSA</sequence>
<dbReference type="AlphaFoldDB" id="A0A8T1GBK7"/>
<comment type="caution">
    <text evidence="1">The sequence shown here is derived from an EMBL/GenBank/DDBJ whole genome shotgun (WGS) entry which is preliminary data.</text>
</comment>
<dbReference type="Proteomes" id="UP000697107">
    <property type="component" value="Unassembled WGS sequence"/>
</dbReference>
<gene>
    <name evidence="1" type="ORF">PC118_g6681</name>
</gene>
<dbReference type="EMBL" id="RCML01000152">
    <property type="protein sequence ID" value="KAG2988465.1"/>
    <property type="molecule type" value="Genomic_DNA"/>
</dbReference>
<proteinExistence type="predicted"/>
<organism evidence="1 2">
    <name type="scientific">Phytophthora cactorum</name>
    <dbReference type="NCBI Taxonomy" id="29920"/>
    <lineage>
        <taxon>Eukaryota</taxon>
        <taxon>Sar</taxon>
        <taxon>Stramenopiles</taxon>
        <taxon>Oomycota</taxon>
        <taxon>Peronosporomycetes</taxon>
        <taxon>Peronosporales</taxon>
        <taxon>Peronosporaceae</taxon>
        <taxon>Phytophthora</taxon>
    </lineage>
</organism>